<dbReference type="SUPFAM" id="SSF51182">
    <property type="entry name" value="RmlC-like cupins"/>
    <property type="match status" value="1"/>
</dbReference>
<evidence type="ECO:0000256" key="3">
    <source>
        <dbReference type="ARBA" id="ARBA00023239"/>
    </source>
</evidence>
<comment type="subunit">
    <text evidence="1">Homodimer.</text>
</comment>
<name>A0ABZ0PE14_9PROT</name>
<comment type="catalytic activity">
    <reaction evidence="4">
        <text>(S)-ureidoglycolate = urea + glyoxylate</text>
        <dbReference type="Rhea" id="RHEA:11304"/>
        <dbReference type="ChEBI" id="CHEBI:16199"/>
        <dbReference type="ChEBI" id="CHEBI:36655"/>
        <dbReference type="ChEBI" id="CHEBI:57296"/>
        <dbReference type="EC" id="4.3.2.3"/>
    </reaction>
</comment>
<dbReference type="PANTHER" id="PTHR35721">
    <property type="entry name" value="UREIDOGLYCOLATE HYDROLASE"/>
    <property type="match status" value="1"/>
</dbReference>
<dbReference type="Proteomes" id="UP001305521">
    <property type="component" value="Chromosome"/>
</dbReference>
<organism evidence="5 6">
    <name type="scientific">Sediminicoccus rosea</name>
    <dbReference type="NCBI Taxonomy" id="1225128"/>
    <lineage>
        <taxon>Bacteria</taxon>
        <taxon>Pseudomonadati</taxon>
        <taxon>Pseudomonadota</taxon>
        <taxon>Alphaproteobacteria</taxon>
        <taxon>Acetobacterales</taxon>
        <taxon>Roseomonadaceae</taxon>
        <taxon>Sediminicoccus</taxon>
    </lineage>
</organism>
<dbReference type="EMBL" id="CP137852">
    <property type="protein sequence ID" value="WPB83511.1"/>
    <property type="molecule type" value="Genomic_DNA"/>
</dbReference>
<reference evidence="5 6" key="1">
    <citation type="submission" date="2023-11" db="EMBL/GenBank/DDBJ databases">
        <title>Arctic aerobic anoxygenic photoheterotroph Sediminicoccus rosea KRV36 adapts its photosynthesis to long days of polar summer.</title>
        <authorList>
            <person name="Tomasch J."/>
            <person name="Kopejtka K."/>
            <person name="Bily T."/>
            <person name="Gardiner A.T."/>
            <person name="Gardian Z."/>
            <person name="Shivaramu S."/>
            <person name="Koblizek M."/>
            <person name="Engelhardt F."/>
            <person name="Kaftan D."/>
        </authorList>
    </citation>
    <scope>NUCLEOTIDE SEQUENCE [LARGE SCALE GENOMIC DNA]</scope>
    <source>
        <strain evidence="5 6">R-30</strain>
    </source>
</reference>
<evidence type="ECO:0000313" key="5">
    <source>
        <dbReference type="EMBL" id="WPB83511.1"/>
    </source>
</evidence>
<dbReference type="EC" id="4.3.2.3" evidence="5"/>
<evidence type="ECO:0000256" key="1">
    <source>
        <dbReference type="ARBA" id="ARBA00011738"/>
    </source>
</evidence>
<dbReference type="InterPro" id="IPR024060">
    <property type="entry name" value="Ureidoglycolate_lyase_dom_sf"/>
</dbReference>
<gene>
    <name evidence="5" type="ORF">R9Z33_15520</name>
</gene>
<proteinExistence type="predicted"/>
<dbReference type="RefSeq" id="WP_318647486.1">
    <property type="nucleotide sequence ID" value="NZ_CP137852.1"/>
</dbReference>
<evidence type="ECO:0000313" key="6">
    <source>
        <dbReference type="Proteomes" id="UP001305521"/>
    </source>
</evidence>
<accession>A0ABZ0PE14</accession>
<sequence>MTRILRAMPRMATPESIAPYGTLIEPTEDGSPFGAEDAELDLTQGTPRLYIMRLRQRPLLIRGITRHGRVTQCLASMKGEEWFIGLAEAGDAPEPEEIRVFRMGGDVALALHAGTWHAGPFFTAPSVDFLNLELTDTNETDHETLRLEEAHGAVIEILA</sequence>
<dbReference type="GO" id="GO:0050385">
    <property type="term" value="F:ureidoglycolate lyase activity"/>
    <property type="evidence" value="ECO:0007669"/>
    <property type="project" value="UniProtKB-EC"/>
</dbReference>
<dbReference type="InterPro" id="IPR011051">
    <property type="entry name" value="RmlC_Cupin_sf"/>
</dbReference>
<dbReference type="InterPro" id="IPR007247">
    <property type="entry name" value="Ureidogly_lyase"/>
</dbReference>
<protein>
    <submittedName>
        <fullName evidence="5">Ureidoglycolate lyase</fullName>
        <ecNumber evidence="5">4.3.2.3</ecNumber>
    </submittedName>
</protein>
<evidence type="ECO:0000256" key="4">
    <source>
        <dbReference type="ARBA" id="ARBA00047684"/>
    </source>
</evidence>
<dbReference type="Gene3D" id="2.60.120.480">
    <property type="entry name" value="Ureidoglycolate hydrolase"/>
    <property type="match status" value="1"/>
</dbReference>
<keyword evidence="2" id="KW-0659">Purine metabolism</keyword>
<dbReference type="PANTHER" id="PTHR35721:SF1">
    <property type="entry name" value="UREIDOGLYCOLATE HYDROLASE"/>
    <property type="match status" value="1"/>
</dbReference>
<dbReference type="Pfam" id="PF04115">
    <property type="entry name" value="Ureidogly_lyase"/>
    <property type="match status" value="1"/>
</dbReference>
<keyword evidence="6" id="KW-1185">Reference proteome</keyword>
<evidence type="ECO:0000256" key="2">
    <source>
        <dbReference type="ARBA" id="ARBA00022631"/>
    </source>
</evidence>
<keyword evidence="3 5" id="KW-0456">Lyase</keyword>